<dbReference type="AlphaFoldDB" id="A0A4P7L7T1"/>
<gene>
    <name evidence="5" type="primary">esaR_7</name>
    <name evidence="5" type="ORF">ArsFIN_49450</name>
    <name evidence="6" type="ORF">QE258_25420</name>
</gene>
<dbReference type="Proteomes" id="UP000295134">
    <property type="component" value="Plasmid pArsFIN6"/>
</dbReference>
<dbReference type="Gene3D" id="1.10.10.10">
    <property type="entry name" value="Winged helix-like DNA-binding domain superfamily/Winged helix DNA-binding domain"/>
    <property type="match status" value="1"/>
</dbReference>
<keyword evidence="5" id="KW-0614">Plasmid</keyword>
<reference evidence="6" key="2">
    <citation type="submission" date="2023-04" db="EMBL/GenBank/DDBJ databases">
        <title>Genome dynamics across the evolutionary transition to endosymbiosis.</title>
        <authorList>
            <person name="Siozios S."/>
            <person name="Nadal-Jimenez P."/>
            <person name="Azagi T."/>
            <person name="Sprong H."/>
            <person name="Frost C.L."/>
            <person name="Parratt S.R."/>
            <person name="Taylor G."/>
            <person name="Brettell L."/>
            <person name="Lew K.C."/>
            <person name="Croft L."/>
            <person name="King K.C."/>
            <person name="Brockhurst M.A."/>
            <person name="Hypsa V."/>
            <person name="Novakova E."/>
            <person name="Darby A.C."/>
            <person name="Hurst G.D.D."/>
        </authorList>
    </citation>
    <scope>NUCLEOTIDE SEQUENCE</scope>
    <source>
        <strain evidence="6">ANv_CAN</strain>
        <plasmid evidence="6">paNv_CAN6</plasmid>
    </source>
</reference>
<keyword evidence="8" id="KW-1185">Reference proteome</keyword>
<evidence type="ECO:0000256" key="2">
    <source>
        <dbReference type="ARBA" id="ARBA00023125"/>
    </source>
</evidence>
<dbReference type="PANTHER" id="PTHR44688">
    <property type="entry name" value="DNA-BINDING TRANSCRIPTIONAL ACTIVATOR DEVR_DOSR"/>
    <property type="match status" value="1"/>
</dbReference>
<dbReference type="KEGG" id="ans:ArsFIN_49450"/>
<dbReference type="GeneID" id="39751224"/>
<dbReference type="Gene3D" id="3.30.450.80">
    <property type="entry name" value="Transcription factor LuxR-like, autoinducer-binding domain"/>
    <property type="match status" value="1"/>
</dbReference>
<accession>A0A4P7L7T1</accession>
<name>A0A4P7L7T1_9GAMM</name>
<dbReference type="InterPro" id="IPR036388">
    <property type="entry name" value="WH-like_DNA-bd_sf"/>
</dbReference>
<dbReference type="GO" id="GO:0003677">
    <property type="term" value="F:DNA binding"/>
    <property type="evidence" value="ECO:0007669"/>
    <property type="project" value="UniProtKB-KW"/>
</dbReference>
<dbReference type="PROSITE" id="PS00622">
    <property type="entry name" value="HTH_LUXR_1"/>
    <property type="match status" value="1"/>
</dbReference>
<proteinExistence type="predicted"/>
<dbReference type="SUPFAM" id="SSF75516">
    <property type="entry name" value="Pheromone-binding domain of LuxR-like quorum-sensing transcription factors"/>
    <property type="match status" value="1"/>
</dbReference>
<keyword evidence="2" id="KW-0238">DNA-binding</keyword>
<dbReference type="PRINTS" id="PR00038">
    <property type="entry name" value="HTHLUXR"/>
</dbReference>
<evidence type="ECO:0000313" key="7">
    <source>
        <dbReference type="Proteomes" id="UP000295134"/>
    </source>
</evidence>
<dbReference type="EMBL" id="CP038618">
    <property type="protein sequence ID" value="QBY46334.1"/>
    <property type="molecule type" value="Genomic_DNA"/>
</dbReference>
<geneLocation type="plasmid" evidence="7">
    <name>parsfin6</name>
</geneLocation>
<dbReference type="Pfam" id="PF00196">
    <property type="entry name" value="GerE"/>
    <property type="match status" value="1"/>
</dbReference>
<evidence type="ECO:0000256" key="1">
    <source>
        <dbReference type="ARBA" id="ARBA00023015"/>
    </source>
</evidence>
<dbReference type="GO" id="GO:0006355">
    <property type="term" value="P:regulation of DNA-templated transcription"/>
    <property type="evidence" value="ECO:0007669"/>
    <property type="project" value="InterPro"/>
</dbReference>
<dbReference type="RefSeq" id="WP_034250123.1">
    <property type="nucleotide sequence ID" value="NZ_CP038618.1"/>
</dbReference>
<dbReference type="SUPFAM" id="SSF46894">
    <property type="entry name" value="C-terminal effector domain of the bipartite response regulators"/>
    <property type="match status" value="1"/>
</dbReference>
<dbReference type="SMART" id="SM00421">
    <property type="entry name" value="HTH_LUXR"/>
    <property type="match status" value="1"/>
</dbReference>
<reference evidence="5 7" key="1">
    <citation type="submission" date="2019-03" db="EMBL/GenBank/DDBJ databases">
        <title>Long-read sequencing reveals hyperdense prophage content in a complex bacterial symbiont genome.</title>
        <authorList>
            <person name="Frost C.L."/>
            <person name="Siozios S."/>
            <person name="Nadal-Jimenez P."/>
            <person name="Brockhurst M.A."/>
            <person name="King K.C."/>
            <person name="Darby A.C."/>
            <person name="Hurst G.D.D."/>
        </authorList>
    </citation>
    <scope>NUCLEOTIDE SEQUENCE [LARGE SCALE GENOMIC DNA]</scope>
    <source>
        <strain evidence="5 7">FIN</strain>
        <plasmid evidence="7">parsfin6</plasmid>
        <plasmid evidence="5">pArsFIN6</plasmid>
    </source>
</reference>
<protein>
    <submittedName>
        <fullName evidence="6">Autoinducer binding domain-containing protein</fullName>
    </submittedName>
    <submittedName>
        <fullName evidence="5">Transcriptional activator protein EsaR</fullName>
    </submittedName>
</protein>
<feature type="domain" description="HTH luxR-type" evidence="4">
    <location>
        <begin position="174"/>
        <end position="239"/>
    </location>
</feature>
<keyword evidence="3" id="KW-0804">Transcription</keyword>
<dbReference type="InterPro" id="IPR036693">
    <property type="entry name" value="TF_LuxR_autoind-bd_dom_sf"/>
</dbReference>
<keyword evidence="1" id="KW-0805">Transcription regulation</keyword>
<sequence>MKYLTSNNQPNLFLNDKEINYVINSSLEREINKIGTLKYSYSVMDKNNPNRYFCLSNYPEEWVEIYKAESYQYVDPLIKKSLNRTLPFFWDENILINLKLTLKKIVNATKNCDCCGGHTFIFHDLNHYLARLNVIFDDQNSPELEKQIKEKLQMLLMVTHNKLIDAYTERSNEGKKATVIFSPRENEILYWVSLGKTYLEIAMILGIKTGTVKFHMSNVVKKLGVCNAKQAIRVSAELGLIKRLGGGA</sequence>
<dbReference type="PANTHER" id="PTHR44688:SF16">
    <property type="entry name" value="DNA-BINDING TRANSCRIPTIONAL ACTIVATOR DEVR_DOSR"/>
    <property type="match status" value="1"/>
</dbReference>
<evidence type="ECO:0000256" key="3">
    <source>
        <dbReference type="ARBA" id="ARBA00023163"/>
    </source>
</evidence>
<evidence type="ECO:0000313" key="5">
    <source>
        <dbReference type="EMBL" id="QBY46334.1"/>
    </source>
</evidence>
<dbReference type="CDD" id="cd06170">
    <property type="entry name" value="LuxR_C_like"/>
    <property type="match status" value="1"/>
</dbReference>
<dbReference type="EMBL" id="CP123529">
    <property type="protein sequence ID" value="WGM08640.1"/>
    <property type="molecule type" value="Genomic_DNA"/>
</dbReference>
<geneLocation type="plasmid" evidence="6 8">
    <name>paNv_CAN6</name>
</geneLocation>
<dbReference type="InterPro" id="IPR000792">
    <property type="entry name" value="Tscrpt_reg_LuxR_C"/>
</dbReference>
<evidence type="ECO:0000259" key="4">
    <source>
        <dbReference type="PROSITE" id="PS50043"/>
    </source>
</evidence>
<dbReference type="PROSITE" id="PS50043">
    <property type="entry name" value="HTH_LUXR_2"/>
    <property type="match status" value="1"/>
</dbReference>
<dbReference type="InterPro" id="IPR005143">
    <property type="entry name" value="TF_LuxR_autoind-bd_dom"/>
</dbReference>
<evidence type="ECO:0000313" key="8">
    <source>
        <dbReference type="Proteomes" id="UP001177592"/>
    </source>
</evidence>
<dbReference type="InterPro" id="IPR016032">
    <property type="entry name" value="Sig_transdc_resp-reg_C-effctor"/>
</dbReference>
<evidence type="ECO:0000313" key="6">
    <source>
        <dbReference type="EMBL" id="WGM08640.1"/>
    </source>
</evidence>
<dbReference type="Pfam" id="PF03472">
    <property type="entry name" value="Autoind_bind"/>
    <property type="match status" value="1"/>
</dbReference>
<organism evidence="5 7">
    <name type="scientific">Arsenophonus nasoniae</name>
    <name type="common">son-killer infecting Nasonia vitripennis</name>
    <dbReference type="NCBI Taxonomy" id="638"/>
    <lineage>
        <taxon>Bacteria</taxon>
        <taxon>Pseudomonadati</taxon>
        <taxon>Pseudomonadota</taxon>
        <taxon>Gammaproteobacteria</taxon>
        <taxon>Enterobacterales</taxon>
        <taxon>Morganellaceae</taxon>
        <taxon>Arsenophonus</taxon>
    </lineage>
</organism>
<geneLocation type="plasmid" evidence="5">
    <name>pArsFIN6</name>
</geneLocation>
<dbReference type="Proteomes" id="UP001177592">
    <property type="component" value="Plasmid paNv_CAN6"/>
</dbReference>